<reference evidence="3" key="1">
    <citation type="submission" date="2019-06" db="EMBL/GenBank/DDBJ databases">
        <authorList>
            <person name="Murdoch R.W."/>
            <person name="Fathepure B."/>
        </authorList>
    </citation>
    <scope>NUCLEOTIDE SEQUENCE</scope>
</reference>
<dbReference type="AlphaFoldDB" id="A0A5B8R8S4"/>
<name>A0A5B8R8S4_9ZZZZ</name>
<accession>A0A5B8R8S4</accession>
<sequence length="136" mass="15203">MYQFLLTVTVIVVVAVVLRLRAGGTAGTQRREDPAPRRDSSPRRAGRSWRRPSPRTLAGYALVAVLLAGVSGMAWMEWQQAHEVVHVRVVDTRTGGITEYRVYRKDIGGRSFHTVDGRFVSLSDADRMELREDPPG</sequence>
<gene>
    <name evidence="3" type="ORF">KBTEX_01862</name>
</gene>
<feature type="transmembrane region" description="Helical" evidence="2">
    <location>
        <begin position="57"/>
        <end position="76"/>
    </location>
</feature>
<evidence type="ECO:0000256" key="1">
    <source>
        <dbReference type="SAM" id="MobiDB-lite"/>
    </source>
</evidence>
<keyword evidence="2" id="KW-1133">Transmembrane helix</keyword>
<dbReference type="EMBL" id="MN079103">
    <property type="protein sequence ID" value="QEA05539.1"/>
    <property type="molecule type" value="Genomic_DNA"/>
</dbReference>
<proteinExistence type="predicted"/>
<protein>
    <submittedName>
        <fullName evidence="3">Uncharacterized protein</fullName>
    </submittedName>
</protein>
<feature type="compositionally biased region" description="Basic and acidic residues" evidence="1">
    <location>
        <begin position="29"/>
        <end position="42"/>
    </location>
</feature>
<keyword evidence="2" id="KW-0812">Transmembrane</keyword>
<feature type="region of interest" description="Disordered" evidence="1">
    <location>
        <begin position="26"/>
        <end position="52"/>
    </location>
</feature>
<evidence type="ECO:0000256" key="2">
    <source>
        <dbReference type="SAM" id="Phobius"/>
    </source>
</evidence>
<keyword evidence="2" id="KW-0472">Membrane</keyword>
<organism evidence="3">
    <name type="scientific">uncultured organism</name>
    <dbReference type="NCBI Taxonomy" id="155900"/>
    <lineage>
        <taxon>unclassified sequences</taxon>
        <taxon>environmental samples</taxon>
    </lineage>
</organism>
<evidence type="ECO:0000313" key="3">
    <source>
        <dbReference type="EMBL" id="QEA05539.1"/>
    </source>
</evidence>